<dbReference type="Pfam" id="PF00252">
    <property type="entry name" value="Ribosomal_L16"/>
    <property type="match status" value="1"/>
</dbReference>
<dbReference type="EMBL" id="KX427229">
    <property type="protein sequence ID" value="AOX48916.1"/>
    <property type="molecule type" value="Genomic_DNA"/>
</dbReference>
<geneLocation type="mitochondrion" evidence="4"/>
<evidence type="ECO:0000256" key="2">
    <source>
        <dbReference type="ARBA" id="ARBA00022980"/>
    </source>
</evidence>
<evidence type="ECO:0000256" key="1">
    <source>
        <dbReference type="ARBA" id="ARBA00008931"/>
    </source>
</evidence>
<proteinExistence type="inferred from homology"/>
<dbReference type="SUPFAM" id="SSF54686">
    <property type="entry name" value="Ribosomal protein L16p/L10e"/>
    <property type="match status" value="1"/>
</dbReference>
<dbReference type="GO" id="GO:0003735">
    <property type="term" value="F:structural constituent of ribosome"/>
    <property type="evidence" value="ECO:0007669"/>
    <property type="project" value="InterPro"/>
</dbReference>
<dbReference type="InterPro" id="IPR036920">
    <property type="entry name" value="Ribosomal_uL16_sf"/>
</dbReference>
<dbReference type="GO" id="GO:0005762">
    <property type="term" value="C:mitochondrial large ribosomal subunit"/>
    <property type="evidence" value="ECO:0007669"/>
    <property type="project" value="TreeGrafter"/>
</dbReference>
<dbReference type="PANTHER" id="PTHR12220:SF13">
    <property type="entry name" value="LARGE RIBOSOMAL SUBUNIT PROTEIN UL16M"/>
    <property type="match status" value="1"/>
</dbReference>
<dbReference type="InterPro" id="IPR047873">
    <property type="entry name" value="Ribosomal_uL16"/>
</dbReference>
<gene>
    <name evidence="4" type="primary">rpl16</name>
</gene>
<reference evidence="4" key="2">
    <citation type="submission" date="2016-06" db="EMBL/GenBank/DDBJ databases">
        <authorList>
            <person name="Kjaerup R.B."/>
            <person name="Dalgaard T.S."/>
            <person name="Juul-Madsen H.R."/>
        </authorList>
    </citation>
    <scope>NUCLEOTIDE SEQUENCE</scope>
</reference>
<evidence type="ECO:0000256" key="3">
    <source>
        <dbReference type="ARBA" id="ARBA00023274"/>
    </source>
</evidence>
<dbReference type="GO" id="GO:0019843">
    <property type="term" value="F:rRNA binding"/>
    <property type="evidence" value="ECO:0007669"/>
    <property type="project" value="InterPro"/>
</dbReference>
<organism evidence="4">
    <name type="scientific">Pterocladiella luxurians</name>
    <dbReference type="NCBI Taxonomy" id="2909240"/>
    <lineage>
        <taxon>Eukaryota</taxon>
        <taxon>Rhodophyta</taxon>
        <taxon>Florideophyceae</taxon>
        <taxon>Rhodymeniophycidae</taxon>
        <taxon>Gelidiales</taxon>
        <taxon>Pterocladiaceae</taxon>
        <taxon>Pterocladiella</taxon>
    </lineage>
</organism>
<evidence type="ECO:0000313" key="4">
    <source>
        <dbReference type="EMBL" id="AOX48916.1"/>
    </source>
</evidence>
<name>A0A1D8X7B1_9FLOR</name>
<dbReference type="PANTHER" id="PTHR12220">
    <property type="entry name" value="50S/60S RIBOSOMAL PROTEIN L16"/>
    <property type="match status" value="1"/>
</dbReference>
<keyword evidence="4" id="KW-0496">Mitochondrion</keyword>
<dbReference type="CDD" id="cd01433">
    <property type="entry name" value="Ribosomal_L16_L10e"/>
    <property type="match status" value="1"/>
</dbReference>
<keyword evidence="2 4" id="KW-0689">Ribosomal protein</keyword>
<sequence>MQVNKKTHNKYKLKGNKKFQFLELGTFGIKTTSSGLITKEKWQLIERVLQRKFKLMLGHKKNKIFSSLKFNSSLTKLSLESRMGKGKGSIYAKAQFLKPGTLLFEFIKLPKQYEDEIFMFIQKKIKFKIKLVKF</sequence>
<dbReference type="Gene3D" id="3.90.1170.10">
    <property type="entry name" value="Ribosomal protein L10e/L16"/>
    <property type="match status" value="1"/>
</dbReference>
<protein>
    <submittedName>
        <fullName evidence="4">Ribosomal protein L16</fullName>
    </submittedName>
</protein>
<comment type="similarity">
    <text evidence="1">Belongs to the universal ribosomal protein uL16 family.</text>
</comment>
<dbReference type="GO" id="GO:0032543">
    <property type="term" value="P:mitochondrial translation"/>
    <property type="evidence" value="ECO:0007669"/>
    <property type="project" value="TreeGrafter"/>
</dbReference>
<dbReference type="InterPro" id="IPR016180">
    <property type="entry name" value="Ribosomal_uL16_dom"/>
</dbReference>
<accession>A0A1D8X7B1</accession>
<dbReference type="PROSITE" id="PS00701">
    <property type="entry name" value="RIBOSOMAL_L16_2"/>
    <property type="match status" value="1"/>
</dbReference>
<dbReference type="InterPro" id="IPR020798">
    <property type="entry name" value="Ribosomal_uL16_CS"/>
</dbReference>
<keyword evidence="3" id="KW-0687">Ribonucleoprotein</keyword>
<dbReference type="InterPro" id="IPR000114">
    <property type="entry name" value="Ribosomal_uL16_bact-type"/>
</dbReference>
<dbReference type="AlphaFoldDB" id="A0A1D8X7B1"/>
<reference evidence="4" key="1">
    <citation type="journal article" date="2016" name="Sci. Rep.">
        <title>Mitogenomes from type specimens, a genotyping tool for morphologically simple species: ten genomes of agar-producing red algae.</title>
        <authorList>
            <person name="Boo G.H."/>
            <person name="Hughey J.R."/>
            <person name="Miller K.A."/>
            <person name="Boo S.M."/>
        </authorList>
    </citation>
    <scope>NUCLEOTIDE SEQUENCE</scope>
</reference>